<dbReference type="PANTHER" id="PTHR30126">
    <property type="entry name" value="HTH-TYPE TRANSCRIPTIONAL REGULATOR"/>
    <property type="match status" value="1"/>
</dbReference>
<dbReference type="PROSITE" id="PS50931">
    <property type="entry name" value="HTH_LYSR"/>
    <property type="match status" value="1"/>
</dbReference>
<dbReference type="PANTHER" id="PTHR30126:SF39">
    <property type="entry name" value="HTH-TYPE TRANSCRIPTIONAL REGULATOR CYSL"/>
    <property type="match status" value="1"/>
</dbReference>
<keyword evidence="4" id="KW-0804">Transcription</keyword>
<comment type="caution">
    <text evidence="7">The sequence shown here is derived from an EMBL/GenBank/DDBJ whole genome shotgun (WGS) entry which is preliminary data.</text>
</comment>
<dbReference type="Proteomes" id="UP000656881">
    <property type="component" value="Unassembled WGS sequence"/>
</dbReference>
<evidence type="ECO:0000259" key="6">
    <source>
        <dbReference type="PROSITE" id="PS50931"/>
    </source>
</evidence>
<dbReference type="EMBL" id="BMNG01000010">
    <property type="protein sequence ID" value="GGO48602.1"/>
    <property type="molecule type" value="Genomic_DNA"/>
</dbReference>
<evidence type="ECO:0000256" key="4">
    <source>
        <dbReference type="ARBA" id="ARBA00023163"/>
    </source>
</evidence>
<dbReference type="Pfam" id="PF00126">
    <property type="entry name" value="HTH_1"/>
    <property type="match status" value="1"/>
</dbReference>
<dbReference type="InterPro" id="IPR005119">
    <property type="entry name" value="LysR_subst-bd"/>
</dbReference>
<evidence type="ECO:0000256" key="3">
    <source>
        <dbReference type="ARBA" id="ARBA00023125"/>
    </source>
</evidence>
<dbReference type="RefSeq" id="WP_189175348.1">
    <property type="nucleotide sequence ID" value="NZ_BMNG01000010.1"/>
</dbReference>
<organism evidence="7 8">
    <name type="scientific">Streptomyces lasiicapitis</name>
    <dbReference type="NCBI Taxonomy" id="1923961"/>
    <lineage>
        <taxon>Bacteria</taxon>
        <taxon>Bacillati</taxon>
        <taxon>Actinomycetota</taxon>
        <taxon>Actinomycetes</taxon>
        <taxon>Kitasatosporales</taxon>
        <taxon>Streptomycetaceae</taxon>
        <taxon>Streptomyces</taxon>
    </lineage>
</organism>
<dbReference type="SUPFAM" id="SSF46785">
    <property type="entry name" value="Winged helix' DNA-binding domain"/>
    <property type="match status" value="1"/>
</dbReference>
<gene>
    <name evidence="7" type="ORF">GCM10012286_44580</name>
</gene>
<evidence type="ECO:0000256" key="2">
    <source>
        <dbReference type="ARBA" id="ARBA00023015"/>
    </source>
</evidence>
<evidence type="ECO:0000256" key="1">
    <source>
        <dbReference type="ARBA" id="ARBA00009437"/>
    </source>
</evidence>
<proteinExistence type="inferred from homology"/>
<evidence type="ECO:0000313" key="8">
    <source>
        <dbReference type="Proteomes" id="UP000656881"/>
    </source>
</evidence>
<keyword evidence="2" id="KW-0805">Transcription regulation</keyword>
<feature type="domain" description="HTH lysR-type" evidence="6">
    <location>
        <begin position="4"/>
        <end position="62"/>
    </location>
</feature>
<keyword evidence="8" id="KW-1185">Reference proteome</keyword>
<dbReference type="SUPFAM" id="SSF53850">
    <property type="entry name" value="Periplasmic binding protein-like II"/>
    <property type="match status" value="1"/>
</dbReference>
<sequence>MDGLDPRLLTTLLAVVRHGSMSGAAAALGYVPSAVSQHIARLERQVGVELLSRRPGGGVTPTAACRTLADQATHVLAALADFRRTADDIAQAGAPELRIGVYATAAGRLLPTALAALREAHPPLALHVTETEPLHGLRALRTGEIDLLLAYRYLQEDPPTADDDLRVRSLGHEPLWLMTAQGNGPAAFGECLDADWAAGHPGTPDRRLLRRWAHRTGVNPAVRYETDDYHTALALIAQGLAVGFVPASVAGGWHDPAQPLTRIGGVPTADHPQREVLAVTRPRSLHPVADDLTGLLSNAVALLREPSKAGGPHGVRSAGGPTYSPARNFTMGV</sequence>
<dbReference type="InterPro" id="IPR036390">
    <property type="entry name" value="WH_DNA-bd_sf"/>
</dbReference>
<protein>
    <recommendedName>
        <fullName evidence="6">HTH lysR-type domain-containing protein</fullName>
    </recommendedName>
</protein>
<feature type="region of interest" description="Disordered" evidence="5">
    <location>
        <begin position="307"/>
        <end position="333"/>
    </location>
</feature>
<reference evidence="8" key="1">
    <citation type="journal article" date="2019" name="Int. J. Syst. Evol. Microbiol.">
        <title>The Global Catalogue of Microorganisms (GCM) 10K type strain sequencing project: providing services to taxonomists for standard genome sequencing and annotation.</title>
        <authorList>
            <consortium name="The Broad Institute Genomics Platform"/>
            <consortium name="The Broad Institute Genome Sequencing Center for Infectious Disease"/>
            <person name="Wu L."/>
            <person name="Ma J."/>
        </authorList>
    </citation>
    <scope>NUCLEOTIDE SEQUENCE [LARGE SCALE GENOMIC DNA]</scope>
    <source>
        <strain evidence="8">CGMCC 4.7349</strain>
    </source>
</reference>
<keyword evidence="3" id="KW-0238">DNA-binding</keyword>
<dbReference type="InterPro" id="IPR000847">
    <property type="entry name" value="LysR_HTH_N"/>
</dbReference>
<evidence type="ECO:0000256" key="5">
    <source>
        <dbReference type="SAM" id="MobiDB-lite"/>
    </source>
</evidence>
<dbReference type="Gene3D" id="3.40.190.10">
    <property type="entry name" value="Periplasmic binding protein-like II"/>
    <property type="match status" value="2"/>
</dbReference>
<dbReference type="Gene3D" id="1.10.10.10">
    <property type="entry name" value="Winged helix-like DNA-binding domain superfamily/Winged helix DNA-binding domain"/>
    <property type="match status" value="1"/>
</dbReference>
<dbReference type="InterPro" id="IPR036388">
    <property type="entry name" value="WH-like_DNA-bd_sf"/>
</dbReference>
<accession>A0ABQ2MA66</accession>
<name>A0ABQ2MA66_9ACTN</name>
<evidence type="ECO:0000313" key="7">
    <source>
        <dbReference type="EMBL" id="GGO48602.1"/>
    </source>
</evidence>
<comment type="similarity">
    <text evidence="1">Belongs to the LysR transcriptional regulatory family.</text>
</comment>
<dbReference type="Pfam" id="PF03466">
    <property type="entry name" value="LysR_substrate"/>
    <property type="match status" value="1"/>
</dbReference>